<dbReference type="Pfam" id="PF02776">
    <property type="entry name" value="TPP_enzyme_N"/>
    <property type="match status" value="1"/>
</dbReference>
<dbReference type="Gene3D" id="1.10.10.940">
    <property type="match status" value="1"/>
</dbReference>
<dbReference type="Proteomes" id="UP000516446">
    <property type="component" value="Chromosome"/>
</dbReference>
<dbReference type="CDD" id="cd02014">
    <property type="entry name" value="TPP_POX"/>
    <property type="match status" value="1"/>
</dbReference>
<evidence type="ECO:0000259" key="7">
    <source>
        <dbReference type="Pfam" id="PF02776"/>
    </source>
</evidence>
<keyword evidence="2 4" id="KW-0786">Thiamine pyrophosphate</keyword>
<feature type="domain" description="Thiamine pyrophosphate enzyme N-terminal TPP-binding" evidence="7">
    <location>
        <begin position="9"/>
        <end position="123"/>
    </location>
</feature>
<dbReference type="AlphaFoldDB" id="A0A7H1MNG3"/>
<dbReference type="InterPro" id="IPR047210">
    <property type="entry name" value="TPP_PYR_POXB-like"/>
</dbReference>
<dbReference type="SUPFAM" id="SSF52467">
    <property type="entry name" value="DHS-like NAD/FAD-binding domain"/>
    <property type="match status" value="1"/>
</dbReference>
<evidence type="ECO:0000256" key="3">
    <source>
        <dbReference type="NCBIfam" id="TIGR02720"/>
    </source>
</evidence>
<feature type="domain" description="Thiamine pyrophosphate enzyme central" evidence="5">
    <location>
        <begin position="200"/>
        <end position="329"/>
    </location>
</feature>
<gene>
    <name evidence="9" type="primary">spxB</name>
    <name evidence="8" type="ORF">FY536_00160</name>
    <name evidence="9" type="ORF">FY536_06945</name>
</gene>
<dbReference type="PANTHER" id="PTHR42981">
    <property type="entry name" value="PYRUVATE DEHYDROGENASE [UBIQUINONE]"/>
    <property type="match status" value="1"/>
</dbReference>
<dbReference type="RefSeq" id="WP_104914380.1">
    <property type="nucleotide sequence ID" value="NZ_CP026847.1"/>
</dbReference>
<dbReference type="SUPFAM" id="SSF52518">
    <property type="entry name" value="Thiamin diphosphate-binding fold (THDP-binding)"/>
    <property type="match status" value="2"/>
</dbReference>
<keyword evidence="9" id="KW-0670">Pyruvate</keyword>
<evidence type="ECO:0000313" key="9">
    <source>
        <dbReference type="EMBL" id="QNT64999.1"/>
    </source>
</evidence>
<evidence type="ECO:0000259" key="6">
    <source>
        <dbReference type="Pfam" id="PF02775"/>
    </source>
</evidence>
<dbReference type="InterPro" id="IPR012001">
    <property type="entry name" value="Thiamin_PyroP_enz_TPP-bd_dom"/>
</dbReference>
<evidence type="ECO:0000256" key="1">
    <source>
        <dbReference type="ARBA" id="ARBA00007812"/>
    </source>
</evidence>
<dbReference type="NCBIfam" id="TIGR02720">
    <property type="entry name" value="pyruv_oxi_spxB"/>
    <property type="match status" value="1"/>
</dbReference>
<dbReference type="GO" id="GO:0047112">
    <property type="term" value="F:pyruvate oxidase activity"/>
    <property type="evidence" value="ECO:0007669"/>
    <property type="project" value="UniProtKB-UniRule"/>
</dbReference>
<protein>
    <recommendedName>
        <fullName evidence="3">Pyruvate oxidase</fullName>
        <ecNumber evidence="3">1.2.3.3</ecNumber>
    </recommendedName>
</protein>
<feature type="domain" description="Thiamine pyrophosphate enzyme TPP-binding" evidence="6">
    <location>
        <begin position="390"/>
        <end position="538"/>
    </location>
</feature>
<dbReference type="GO" id="GO:0000287">
    <property type="term" value="F:magnesium ion binding"/>
    <property type="evidence" value="ECO:0007669"/>
    <property type="project" value="InterPro"/>
</dbReference>
<dbReference type="InterPro" id="IPR012000">
    <property type="entry name" value="Thiamin_PyroP_enz_cen_dom"/>
</dbReference>
<dbReference type="EMBL" id="CP043431">
    <property type="protein sequence ID" value="QNT63777.1"/>
    <property type="molecule type" value="Genomic_DNA"/>
</dbReference>
<evidence type="ECO:0000313" key="10">
    <source>
        <dbReference type="Proteomes" id="UP000516446"/>
    </source>
</evidence>
<dbReference type="EMBL" id="CP043431">
    <property type="protein sequence ID" value="QNT64999.1"/>
    <property type="molecule type" value="Genomic_DNA"/>
</dbReference>
<name>A0A7H1MNG3_9LACO</name>
<dbReference type="Pfam" id="PF02775">
    <property type="entry name" value="TPP_enzyme_C"/>
    <property type="match status" value="1"/>
</dbReference>
<dbReference type="InterPro" id="IPR029035">
    <property type="entry name" value="DHS-like_NAD/FAD-binding_dom"/>
</dbReference>
<organism evidence="9 10">
    <name type="scientific">Weissella koreensis</name>
    <dbReference type="NCBI Taxonomy" id="165096"/>
    <lineage>
        <taxon>Bacteria</taxon>
        <taxon>Bacillati</taxon>
        <taxon>Bacillota</taxon>
        <taxon>Bacilli</taxon>
        <taxon>Lactobacillales</taxon>
        <taxon>Lactobacillaceae</taxon>
        <taxon>Weissella</taxon>
    </lineage>
</organism>
<sequence length="599" mass="66058">MSKETNTINAGIAMIKVLESWGVDHLYGIPGGSINSTMDALLKEKDNIKYIQVRHEEVGAMAAAADAKLTGKIGVAFGSAGPGGTHLLNGLYDAREDHVPVLALVGQFGTSGMNMDTFQEMNENPIYADVAVYNVTVVTAESLPHIIDEAIRRAYANKGVAVVQIPVDLPWKDIPSESWYSSANSHQDFVYEHVDVQQAQSIADILSAAKRPLIYYGIGTRGAGQELEELSNKLKIPLMSTYPAKGILPDRHPHYLGSANRVAHKPANDALAQADVILFVGSNYPFAEVSNAFKNVEKFLQIDLDPSKLGKRHHTDVAMLADAKLALKKITELSSEKEETPWWQANLENIKNWNSYLDKIEHKTDGDLQAYQVYNAINSITNEKTIFSLDVGDVNQLANRHLLLKESNIHFTSNLFASMGVGIPGSIAAKLNYPDRQVFSLSGDGGAAMVMQDLVTQVQYNLPIINVVFSNNQFGFIKDEQEDTNNGYLGTTFNDIDFSKVADSMGMAGFRVDKISDLDLVFKKAKEIAKNEPVLIDVLISGDRPIPVENMKLDPDKFSEEEIDSFKKRYDAEDLIPFSEYLKKYGVNTVNEEIGEGGF</sequence>
<evidence type="ECO:0000313" key="8">
    <source>
        <dbReference type="EMBL" id="QNT63777.1"/>
    </source>
</evidence>
<dbReference type="InterPro" id="IPR047211">
    <property type="entry name" value="POXB-like"/>
</dbReference>
<proteinExistence type="inferred from homology"/>
<dbReference type="InterPro" id="IPR014092">
    <property type="entry name" value="Pyruvate_oxidase"/>
</dbReference>
<dbReference type="GO" id="GO:0030976">
    <property type="term" value="F:thiamine pyrophosphate binding"/>
    <property type="evidence" value="ECO:0007669"/>
    <property type="project" value="InterPro"/>
</dbReference>
<dbReference type="PANTHER" id="PTHR42981:SF2">
    <property type="entry name" value="PYRUVATE DEHYDROGENASE [UBIQUINONE]"/>
    <property type="match status" value="1"/>
</dbReference>
<dbReference type="Gene3D" id="3.40.50.970">
    <property type="match status" value="2"/>
</dbReference>
<evidence type="ECO:0000256" key="4">
    <source>
        <dbReference type="RuleBase" id="RU362132"/>
    </source>
</evidence>
<dbReference type="PROSITE" id="PS00187">
    <property type="entry name" value="TPP_ENZYMES"/>
    <property type="match status" value="1"/>
</dbReference>
<dbReference type="Pfam" id="PF00205">
    <property type="entry name" value="TPP_enzyme_M"/>
    <property type="match status" value="1"/>
</dbReference>
<dbReference type="InterPro" id="IPR029061">
    <property type="entry name" value="THDP-binding"/>
</dbReference>
<keyword evidence="10" id="KW-1185">Reference proteome</keyword>
<accession>A0A7H1MNG3</accession>
<reference evidence="9 10" key="1">
    <citation type="submission" date="2019-08" db="EMBL/GenBank/DDBJ databases">
        <authorList>
            <person name="Chang H.C."/>
            <person name="Mun S.Y."/>
        </authorList>
    </citation>
    <scope>NUCLEOTIDE SEQUENCE [LARGE SCALE GENOMIC DNA]</scope>
    <source>
        <strain evidence="9 10">SK</strain>
    </source>
</reference>
<dbReference type="CDD" id="cd07039">
    <property type="entry name" value="TPP_PYR_POX"/>
    <property type="match status" value="1"/>
</dbReference>
<dbReference type="InterPro" id="IPR000399">
    <property type="entry name" value="TPP-bd_CS"/>
</dbReference>
<evidence type="ECO:0000259" key="5">
    <source>
        <dbReference type="Pfam" id="PF00205"/>
    </source>
</evidence>
<dbReference type="Gene3D" id="3.40.50.1220">
    <property type="entry name" value="TPP-binding domain"/>
    <property type="match status" value="1"/>
</dbReference>
<dbReference type="InterPro" id="IPR047212">
    <property type="entry name" value="TPP_POXB-like"/>
</dbReference>
<keyword evidence="9" id="KW-0560">Oxidoreductase</keyword>
<comment type="similarity">
    <text evidence="1 4">Belongs to the TPP enzyme family.</text>
</comment>
<dbReference type="InterPro" id="IPR011766">
    <property type="entry name" value="TPP_enzyme_TPP-bd"/>
</dbReference>
<dbReference type="EC" id="1.2.3.3" evidence="3"/>
<evidence type="ECO:0000256" key="2">
    <source>
        <dbReference type="ARBA" id="ARBA00023052"/>
    </source>
</evidence>